<dbReference type="Gene3D" id="1.20.990.10">
    <property type="entry name" value="NADPH-cytochrome p450 Reductase, Chain A, domain 3"/>
    <property type="match status" value="1"/>
</dbReference>
<dbReference type="PRINTS" id="PR00371">
    <property type="entry name" value="FPNCR"/>
</dbReference>
<evidence type="ECO:0000313" key="17">
    <source>
        <dbReference type="Proteomes" id="UP000549394"/>
    </source>
</evidence>
<feature type="domain" description="FAD-binding FR-type" evidence="15">
    <location>
        <begin position="200"/>
        <end position="462"/>
    </location>
</feature>
<comment type="cofactor">
    <cofactor evidence="2 13">
        <name>FAD</name>
        <dbReference type="ChEBI" id="CHEBI:57692"/>
    </cofactor>
</comment>
<dbReference type="AlphaFoldDB" id="A0A7I8VTR8"/>
<dbReference type="Gene3D" id="3.40.50.80">
    <property type="entry name" value="Nucleotide-binding domain of ferredoxin-NADP reductase (FNR) module"/>
    <property type="match status" value="1"/>
</dbReference>
<dbReference type="PROSITE" id="PS51384">
    <property type="entry name" value="FAD_FR"/>
    <property type="match status" value="1"/>
</dbReference>
<dbReference type="SUPFAM" id="SSF63380">
    <property type="entry name" value="Riboflavin synthase domain-like"/>
    <property type="match status" value="1"/>
</dbReference>
<keyword evidence="9 13" id="KW-0560">Oxidoreductase</keyword>
<feature type="binding site" evidence="13">
    <location>
        <position position="132"/>
    </location>
    <ligand>
        <name>FMN</name>
        <dbReference type="ChEBI" id="CHEBI:58210"/>
    </ligand>
</feature>
<evidence type="ECO:0000256" key="3">
    <source>
        <dbReference type="ARBA" id="ARBA00004496"/>
    </source>
</evidence>
<comment type="similarity">
    <text evidence="13">In the N-terminal section; belongs to the flavodoxin family.</text>
</comment>
<proteinExistence type="inferred from homology"/>
<sequence>MDFKRLVILYGSQTGYAEDLADRISRQARSRHIKIYLSSLDEYSIKNLINEDVVLFVCSTTGQGDPPDNMQLFWKFIMRRGLPNNSLINVKFAVLGLGDSSYEQYNFVAKKLHKRLLMLGGNALVNVCLGDDQHDLGSDAAVEPWLLQFWETLGQIYSISNPNKSLLSPKYDVSCYVNTNEISENFIKEFSPTVQEASEKKPYKAELISNDRVTKQTHFQDVRLIKFSAVNAHCIYKPGDVLMIQPENTDENVDKFFEIFNCFDRSTIVECKEKDGISVPDVLKGQNSLENLVKYYFDFCGRPKRSFFEILSKFSTSELEKEKLEEFDSAEGQEELFAYCNRPRRTYLEVLQDFPETLACIEKEYFFDLFPPLKPRAFSIASSPKYHKNELHILVAVVRYKTRLFEPRKGVCSTWLAYSGLKYASIWIKKGTMMFPRPENVKPCIMVGPGTGVAPFRSYLLDMLIDKKKDNLLFFGSRNEKSDFFFKEDWENCQKENILQLRTAFSRDQDDKIYVQHRIRQEVDLVCRYIYDEEGSCYIAGNSNQMPEAVKDAVKECLIKGRNLTKDDADTFISNMIRKKLYQLETWS</sequence>
<dbReference type="Gene3D" id="2.40.30.10">
    <property type="entry name" value="Translation factors"/>
    <property type="match status" value="2"/>
</dbReference>
<feature type="binding site" evidence="13">
    <location>
        <begin position="59"/>
        <end position="62"/>
    </location>
    <ligand>
        <name>FMN</name>
        <dbReference type="ChEBI" id="CHEBI:58210"/>
    </ligand>
</feature>
<dbReference type="InterPro" id="IPR029039">
    <property type="entry name" value="Flavoprotein-like_sf"/>
</dbReference>
<protein>
    <recommendedName>
        <fullName evidence="13">NADPH-dependent diflavin oxidoreductase 1</fullName>
        <ecNumber evidence="13">1.18.1.-</ecNumber>
    </recommendedName>
    <alternativeName>
        <fullName evidence="13">NADPH-dependent FMN and FAD-containing oxidoreductase</fullName>
    </alternativeName>
</protein>
<evidence type="ECO:0000256" key="13">
    <source>
        <dbReference type="HAMAP-Rule" id="MF_03178"/>
    </source>
</evidence>
<keyword evidence="5 13" id="KW-0285">Flavoprotein</keyword>
<evidence type="ECO:0000256" key="7">
    <source>
        <dbReference type="ARBA" id="ARBA00022827"/>
    </source>
</evidence>
<evidence type="ECO:0000256" key="6">
    <source>
        <dbReference type="ARBA" id="ARBA00022643"/>
    </source>
</evidence>
<comment type="subcellular location">
    <subcellularLocation>
        <location evidence="3 13">Cytoplasm</location>
    </subcellularLocation>
</comment>
<dbReference type="InterPro" id="IPR028879">
    <property type="entry name" value="NDOR1"/>
</dbReference>
<dbReference type="FunFam" id="3.40.50.80:FF:000030">
    <property type="entry name" value="NADPH-dependent diflavin oxidoreductase 1"/>
    <property type="match status" value="1"/>
</dbReference>
<evidence type="ECO:0000256" key="1">
    <source>
        <dbReference type="ARBA" id="ARBA00001917"/>
    </source>
</evidence>
<evidence type="ECO:0000256" key="2">
    <source>
        <dbReference type="ARBA" id="ARBA00001974"/>
    </source>
</evidence>
<comment type="similarity">
    <text evidence="13">Belongs to the NADPH-dependent diflavin oxidoreductase NDOR1 family.</text>
</comment>
<dbReference type="Proteomes" id="UP000549394">
    <property type="component" value="Unassembled WGS sequence"/>
</dbReference>
<name>A0A7I8VTR8_9ANNE</name>
<evidence type="ECO:0000313" key="16">
    <source>
        <dbReference type="EMBL" id="CAD5119715.1"/>
    </source>
</evidence>
<dbReference type="EMBL" id="CAJFCJ010000011">
    <property type="protein sequence ID" value="CAD5119715.1"/>
    <property type="molecule type" value="Genomic_DNA"/>
</dbReference>
<dbReference type="SUPFAM" id="SSF52218">
    <property type="entry name" value="Flavoproteins"/>
    <property type="match status" value="1"/>
</dbReference>
<dbReference type="PROSITE" id="PS50902">
    <property type="entry name" value="FLAVODOXIN_LIKE"/>
    <property type="match status" value="1"/>
</dbReference>
<comment type="similarity">
    <text evidence="13">In the C-terminal section; belongs to the flavoprotein pyridine nucleotide cytochrome reductase family.</text>
</comment>
<comment type="cofactor">
    <cofactor evidence="1 13">
        <name>FMN</name>
        <dbReference type="ChEBI" id="CHEBI:58210"/>
    </cofactor>
</comment>
<gene>
    <name evidence="16" type="ORF">DGYR_LOCUS7909</name>
</gene>
<reference evidence="16 17" key="1">
    <citation type="submission" date="2020-08" db="EMBL/GenBank/DDBJ databases">
        <authorList>
            <person name="Hejnol A."/>
        </authorList>
    </citation>
    <scope>NUCLEOTIDE SEQUENCE [LARGE SCALE GENOMIC DNA]</scope>
</reference>
<feature type="binding site" evidence="13">
    <location>
        <begin position="376"/>
        <end position="379"/>
    </location>
    <ligand>
        <name>FAD</name>
        <dbReference type="ChEBI" id="CHEBI:57692"/>
    </ligand>
</feature>
<feature type="binding site" evidence="13">
    <location>
        <position position="344"/>
    </location>
    <ligand>
        <name>FAD</name>
        <dbReference type="ChEBI" id="CHEBI:57692"/>
    </ligand>
</feature>
<feature type="binding site" evidence="13">
    <location>
        <position position="451"/>
    </location>
    <ligand>
        <name>NADP(+)</name>
        <dbReference type="ChEBI" id="CHEBI:58349"/>
    </ligand>
</feature>
<feature type="binding site" evidence="13">
    <location>
        <begin position="506"/>
        <end position="507"/>
    </location>
    <ligand>
        <name>NADP(+)</name>
        <dbReference type="ChEBI" id="CHEBI:58349"/>
    </ligand>
</feature>
<dbReference type="PANTHER" id="PTHR19384">
    <property type="entry name" value="NITRIC OXIDE SYNTHASE-RELATED"/>
    <property type="match status" value="1"/>
</dbReference>
<accession>A0A7I8VTR8</accession>
<evidence type="ECO:0000256" key="12">
    <source>
        <dbReference type="ARBA" id="ARBA00063044"/>
    </source>
</evidence>
<feature type="binding site" evidence="13">
    <location>
        <position position="587"/>
    </location>
    <ligand>
        <name>FAD</name>
        <dbReference type="ChEBI" id="CHEBI:57692"/>
    </ligand>
</feature>
<keyword evidence="17" id="KW-1185">Reference proteome</keyword>
<dbReference type="InterPro" id="IPR017927">
    <property type="entry name" value="FAD-bd_FR_type"/>
</dbReference>
<feature type="domain" description="Flavodoxin-like" evidence="14">
    <location>
        <begin position="6"/>
        <end position="150"/>
    </location>
</feature>
<keyword evidence="6 13" id="KW-0288">FMN</keyword>
<keyword evidence="4 13" id="KW-0963">Cytoplasm</keyword>
<dbReference type="GO" id="GO:0016651">
    <property type="term" value="F:oxidoreductase activity, acting on NAD(P)H"/>
    <property type="evidence" value="ECO:0007669"/>
    <property type="project" value="UniProtKB-UniRule"/>
</dbReference>
<dbReference type="Pfam" id="PF00667">
    <property type="entry name" value="FAD_binding_1"/>
    <property type="match status" value="1"/>
</dbReference>
<evidence type="ECO:0000256" key="8">
    <source>
        <dbReference type="ARBA" id="ARBA00022857"/>
    </source>
</evidence>
<dbReference type="InterPro" id="IPR017938">
    <property type="entry name" value="Riboflavin_synthase-like_b-brl"/>
</dbReference>
<dbReference type="GO" id="GO:0005829">
    <property type="term" value="C:cytosol"/>
    <property type="evidence" value="ECO:0007669"/>
    <property type="project" value="UniProtKB-ARBA"/>
</dbReference>
<dbReference type="FunFam" id="1.20.990.10:FF:000008">
    <property type="entry name" value="NADPH-dependent diflavin oxidoreductase 1"/>
    <property type="match status" value="1"/>
</dbReference>
<dbReference type="InterPro" id="IPR001709">
    <property type="entry name" value="Flavoprot_Pyr_Nucl_cyt_Rdtase"/>
</dbReference>
<comment type="caution">
    <text evidence="16">The sequence shown here is derived from an EMBL/GenBank/DDBJ whole genome shotgun (WGS) entry which is preliminary data.</text>
</comment>
<dbReference type="GO" id="GO:0050661">
    <property type="term" value="F:NADP binding"/>
    <property type="evidence" value="ECO:0007669"/>
    <property type="project" value="UniProtKB-UniRule"/>
</dbReference>
<dbReference type="InterPro" id="IPR001433">
    <property type="entry name" value="OxRdtase_FAD/NAD-bd"/>
</dbReference>
<evidence type="ECO:0000256" key="11">
    <source>
        <dbReference type="ARBA" id="ARBA00059862"/>
    </source>
</evidence>
<comment type="caution">
    <text evidence="13">Lacks conserved residue(s) required for the propagation of feature annotation.</text>
</comment>
<evidence type="ECO:0000256" key="10">
    <source>
        <dbReference type="ARBA" id="ARBA00052174"/>
    </source>
</evidence>
<dbReference type="PANTHER" id="PTHR19384:SF10">
    <property type="entry name" value="NADPH-DEPENDENT DIFLAVIN OXIDOREDUCTASE 1"/>
    <property type="match status" value="1"/>
</dbReference>
<comment type="subunit">
    <text evidence="12">Interacts with CIAPIN1; as part of the cytosolic iron-sulfur (Fe-S) protein assembly (CIA) machinery. Interacts with DCPS.</text>
</comment>
<dbReference type="PRINTS" id="PR00369">
    <property type="entry name" value="FLAVODOXIN"/>
</dbReference>
<dbReference type="Pfam" id="PF00258">
    <property type="entry name" value="Flavodoxin_1"/>
    <property type="match status" value="1"/>
</dbReference>
<dbReference type="GO" id="GO:0005634">
    <property type="term" value="C:nucleus"/>
    <property type="evidence" value="ECO:0007669"/>
    <property type="project" value="UniProtKB-ARBA"/>
</dbReference>
<keyword evidence="7 13" id="KW-0274">FAD</keyword>
<evidence type="ECO:0000256" key="4">
    <source>
        <dbReference type="ARBA" id="ARBA00022490"/>
    </source>
</evidence>
<evidence type="ECO:0000256" key="5">
    <source>
        <dbReference type="ARBA" id="ARBA00022630"/>
    </source>
</evidence>
<dbReference type="GO" id="GO:0010181">
    <property type="term" value="F:FMN binding"/>
    <property type="evidence" value="ECO:0007669"/>
    <property type="project" value="UniProtKB-UniRule"/>
</dbReference>
<evidence type="ECO:0000256" key="9">
    <source>
        <dbReference type="ARBA" id="ARBA00023002"/>
    </source>
</evidence>
<evidence type="ECO:0000259" key="15">
    <source>
        <dbReference type="PROSITE" id="PS51384"/>
    </source>
</evidence>
<dbReference type="GO" id="GO:0050660">
    <property type="term" value="F:flavin adenine dinucleotide binding"/>
    <property type="evidence" value="ECO:0007669"/>
    <property type="project" value="UniProtKB-UniRule"/>
</dbReference>
<dbReference type="Pfam" id="PF00175">
    <property type="entry name" value="NAD_binding_1"/>
    <property type="match status" value="1"/>
</dbReference>
<organism evidence="16 17">
    <name type="scientific">Dimorphilus gyrociliatus</name>
    <dbReference type="NCBI Taxonomy" id="2664684"/>
    <lineage>
        <taxon>Eukaryota</taxon>
        <taxon>Metazoa</taxon>
        <taxon>Spiralia</taxon>
        <taxon>Lophotrochozoa</taxon>
        <taxon>Annelida</taxon>
        <taxon>Polychaeta</taxon>
        <taxon>Polychaeta incertae sedis</taxon>
        <taxon>Dinophilidae</taxon>
        <taxon>Dimorphilus</taxon>
    </lineage>
</organism>
<evidence type="ECO:0000259" key="14">
    <source>
        <dbReference type="PROSITE" id="PS50902"/>
    </source>
</evidence>
<dbReference type="SUPFAM" id="SSF52343">
    <property type="entry name" value="Ferredoxin reductase-like, C-terminal NADP-linked domain"/>
    <property type="match status" value="1"/>
</dbReference>
<dbReference type="InterPro" id="IPR001094">
    <property type="entry name" value="Flavdoxin-like"/>
</dbReference>
<dbReference type="HAMAP" id="MF_03178">
    <property type="entry name" value="NDOR1"/>
    <property type="match status" value="1"/>
</dbReference>
<dbReference type="InterPro" id="IPR003097">
    <property type="entry name" value="CysJ-like_FAD-binding"/>
</dbReference>
<feature type="binding site" evidence="13">
    <location>
        <begin position="410"/>
        <end position="413"/>
    </location>
    <ligand>
        <name>FAD</name>
        <dbReference type="ChEBI" id="CHEBI:57692"/>
    </ligand>
</feature>
<dbReference type="OrthoDB" id="1856718at2759"/>
<dbReference type="EC" id="1.18.1.-" evidence="13"/>
<dbReference type="InterPro" id="IPR039261">
    <property type="entry name" value="FNR_nucleotide-bd"/>
</dbReference>
<dbReference type="Gene3D" id="3.40.50.360">
    <property type="match status" value="1"/>
</dbReference>
<comment type="catalytic activity">
    <reaction evidence="10">
        <text>2 oxidized [2Fe-2S]-[protein] + NADPH = 2 reduced [2Fe-2S]-[protein] + NADP(+) + H(+)</text>
        <dbReference type="Rhea" id="RHEA:67716"/>
        <dbReference type="Rhea" id="RHEA-COMP:17327"/>
        <dbReference type="Rhea" id="RHEA-COMP:17328"/>
        <dbReference type="ChEBI" id="CHEBI:15378"/>
        <dbReference type="ChEBI" id="CHEBI:33737"/>
        <dbReference type="ChEBI" id="CHEBI:33738"/>
        <dbReference type="ChEBI" id="CHEBI:57783"/>
        <dbReference type="ChEBI" id="CHEBI:58349"/>
    </reaction>
    <physiologicalReaction direction="left-to-right" evidence="10">
        <dbReference type="Rhea" id="RHEA:67717"/>
    </physiologicalReaction>
</comment>
<dbReference type="FunFam" id="3.40.50.360:FF:000015">
    <property type="entry name" value="NADPH-dependent diflavin oxidoreductase 1"/>
    <property type="match status" value="1"/>
</dbReference>
<keyword evidence="8 13" id="KW-0521">NADP</keyword>
<comment type="function">
    <text evidence="13">NADPH-dependent reductase which is a central component of the cytosolic iron-sulfur (Fe-S) protein assembly (CIA) machinery. Transfers electrons from NADPH via its FAD and FMN prosthetic groups to the [2Fe-2S] cluster of the anamorsin/DRE2 homolog, another key component of the CIA machinery. In turn, this reduced cluster provides electrons for assembly of cytosolic iron-sulfur cluster proteins.</text>
</comment>
<dbReference type="InterPro" id="IPR023173">
    <property type="entry name" value="NADPH_Cyt_P450_Rdtase_alpha"/>
</dbReference>
<dbReference type="InterPro" id="IPR008254">
    <property type="entry name" value="Flavodoxin/NO_synth"/>
</dbReference>
<feature type="binding site" evidence="13">
    <location>
        <begin position="512"/>
        <end position="516"/>
    </location>
    <ligand>
        <name>NADP(+)</name>
        <dbReference type="ChEBI" id="CHEBI:58349"/>
    </ligand>
</feature>
<comment type="function">
    <text evidence="11">NADPH-dependent reductase which is a central component of the cytosolic iron-sulfur (Fe-S) protein assembly (CIA) machinery. Transfers electrons from NADPH via its FAD and FMN prosthetic groups to the [2Fe-2S] cluster of CIAPIN1, another key component of the CIA machinery. In turn, this reduced cluster provides electrons for assembly of cytosolic iron-sulfur cluster proteins. It can also reduce the [2Fe-2S] cluster of CISD1 and activate this protein implicated in Fe/S cluster repair. In vitro can fully activate methionine synthase/MTR in the presence of soluble cytochrome b5/CYB5A.</text>
</comment>
<dbReference type="GO" id="GO:0160246">
    <property type="term" value="F:NADPH-iron-sulfur [2Fe-2S] protein oxidoreductase activity"/>
    <property type="evidence" value="ECO:0007669"/>
    <property type="project" value="InterPro"/>
</dbReference>
<dbReference type="GO" id="GO:0016226">
    <property type="term" value="P:iron-sulfur cluster assembly"/>
    <property type="evidence" value="ECO:0007669"/>
    <property type="project" value="UniProtKB-UniRule"/>
</dbReference>